<evidence type="ECO:0000313" key="2">
    <source>
        <dbReference type="Proteomes" id="UP000007305"/>
    </source>
</evidence>
<protein>
    <submittedName>
        <fullName evidence="1">Uncharacterized protein</fullName>
    </submittedName>
</protein>
<evidence type="ECO:0000313" key="1">
    <source>
        <dbReference type="EnsemblPlants" id="Zm00001eb134920_P001"/>
    </source>
</evidence>
<dbReference type="InParanoid" id="A0A804N4Q8"/>
<dbReference type="EnsemblPlants" id="Zm00001eb134920_T001">
    <property type="protein sequence ID" value="Zm00001eb134920_P001"/>
    <property type="gene ID" value="Zm00001eb134920"/>
</dbReference>
<dbReference type="AlphaFoldDB" id="A0A804N4Q8"/>
<organism evidence="1 2">
    <name type="scientific">Zea mays</name>
    <name type="common">Maize</name>
    <dbReference type="NCBI Taxonomy" id="4577"/>
    <lineage>
        <taxon>Eukaryota</taxon>
        <taxon>Viridiplantae</taxon>
        <taxon>Streptophyta</taxon>
        <taxon>Embryophyta</taxon>
        <taxon>Tracheophyta</taxon>
        <taxon>Spermatophyta</taxon>
        <taxon>Magnoliopsida</taxon>
        <taxon>Liliopsida</taxon>
        <taxon>Poales</taxon>
        <taxon>Poaceae</taxon>
        <taxon>PACMAD clade</taxon>
        <taxon>Panicoideae</taxon>
        <taxon>Andropogonodae</taxon>
        <taxon>Andropogoneae</taxon>
        <taxon>Tripsacinae</taxon>
        <taxon>Zea</taxon>
    </lineage>
</organism>
<accession>A0A804N4Q8</accession>
<dbReference type="Proteomes" id="UP000007305">
    <property type="component" value="Chromosome 3"/>
</dbReference>
<dbReference type="Gramene" id="Zm00001eb134920_T001">
    <property type="protein sequence ID" value="Zm00001eb134920_P001"/>
    <property type="gene ID" value="Zm00001eb134920"/>
</dbReference>
<reference evidence="1" key="3">
    <citation type="submission" date="2021-05" db="UniProtKB">
        <authorList>
            <consortium name="EnsemblPlants"/>
        </authorList>
    </citation>
    <scope>IDENTIFICATION</scope>
    <source>
        <strain evidence="1">cv. B73</strain>
    </source>
</reference>
<keyword evidence="2" id="KW-1185">Reference proteome</keyword>
<reference evidence="1" key="2">
    <citation type="submission" date="2019-07" db="EMBL/GenBank/DDBJ databases">
        <authorList>
            <person name="Seetharam A."/>
            <person name="Woodhouse M."/>
            <person name="Cannon E."/>
        </authorList>
    </citation>
    <scope>NUCLEOTIDE SEQUENCE [LARGE SCALE GENOMIC DNA]</scope>
    <source>
        <strain evidence="1">cv. B73</strain>
    </source>
</reference>
<name>A0A804N4Q8_MAIZE</name>
<proteinExistence type="predicted"/>
<sequence length="112" mass="12968">MIPTEEVIRVVVDEEGATLTAAVPLGPLMRVVERAKHELRVMCMVVPLRDTNEDDLLDRVEPCLDFIDEGIQFLYPLVVMYPRNFGAPRTLSSNHSLFHFQHWSGFNDQRWE</sequence>
<reference evidence="2" key="1">
    <citation type="submission" date="2015-12" db="EMBL/GenBank/DDBJ databases">
        <title>Update maize B73 reference genome by single molecule sequencing technologies.</title>
        <authorList>
            <consortium name="Maize Genome Sequencing Project"/>
            <person name="Ware D."/>
        </authorList>
    </citation>
    <scope>NUCLEOTIDE SEQUENCE [LARGE SCALE GENOMIC DNA]</scope>
    <source>
        <strain evidence="2">cv. B73</strain>
    </source>
</reference>